<dbReference type="AlphaFoldDB" id="A0A084AP47"/>
<comment type="similarity">
    <text evidence="6">Belongs to the polysaccharide monooxygenase AA13 family.</text>
</comment>
<keyword evidence="4" id="KW-1015">Disulfide bond</keyword>
<dbReference type="OrthoDB" id="120613at2759"/>
<evidence type="ECO:0000256" key="4">
    <source>
        <dbReference type="ARBA" id="ARBA00023157"/>
    </source>
</evidence>
<proteinExistence type="inferred from homology"/>
<keyword evidence="7" id="KW-0732">Signal</keyword>
<organism evidence="9 10">
    <name type="scientific">Stachybotrys chartarum (strain CBS 109288 / IBT 7711)</name>
    <name type="common">Toxic black mold</name>
    <name type="synonym">Stilbospora chartarum</name>
    <dbReference type="NCBI Taxonomy" id="1280523"/>
    <lineage>
        <taxon>Eukaryota</taxon>
        <taxon>Fungi</taxon>
        <taxon>Dikarya</taxon>
        <taxon>Ascomycota</taxon>
        <taxon>Pezizomycotina</taxon>
        <taxon>Sordariomycetes</taxon>
        <taxon>Hypocreomycetidae</taxon>
        <taxon>Hypocreales</taxon>
        <taxon>Stachybotryaceae</taxon>
        <taxon>Stachybotrys</taxon>
    </lineage>
</organism>
<keyword evidence="2" id="KW-0479">Metal-binding</keyword>
<dbReference type="Proteomes" id="UP000028045">
    <property type="component" value="Unassembled WGS sequence"/>
</dbReference>
<evidence type="ECO:0000313" key="9">
    <source>
        <dbReference type="EMBL" id="KEY67076.1"/>
    </source>
</evidence>
<feature type="chain" id="PRO_5001771137" description="Chitin-binding type-4 domain-containing protein" evidence="7">
    <location>
        <begin position="18"/>
        <end position="186"/>
    </location>
</feature>
<evidence type="ECO:0000256" key="2">
    <source>
        <dbReference type="ARBA" id="ARBA00022723"/>
    </source>
</evidence>
<sequence>MLFLTSLLSFVAARALGHAVVESPTPRKPGKLFDTQCGAGLTRILRRDLASPIEDALRSADANYNCNAYVCRGYQYESNGALHTYNAGESVNFHINLVAGHRPGYANVSVIDPVKNVVISSPLKTWADWPITNPGPDRDDLDFSITIPDDLGSICTEGGKCAIQWYWYSLSNSQTYESCVDFVVSA</sequence>
<name>A0A084AP47_STACB</name>
<keyword evidence="3" id="KW-0186">Copper</keyword>
<dbReference type="EMBL" id="KL648633">
    <property type="protein sequence ID" value="KEY67076.1"/>
    <property type="molecule type" value="Genomic_DNA"/>
</dbReference>
<accession>A0A084AP47</accession>
<dbReference type="InterPro" id="IPR004302">
    <property type="entry name" value="Cellulose/chitin-bd_N"/>
</dbReference>
<dbReference type="Gene3D" id="2.70.50.70">
    <property type="match status" value="1"/>
</dbReference>
<reference evidence="9 10" key="1">
    <citation type="journal article" date="2014" name="BMC Genomics">
        <title>Comparative genome sequencing reveals chemotype-specific gene clusters in the toxigenic black mold Stachybotrys.</title>
        <authorList>
            <person name="Semeiks J."/>
            <person name="Borek D."/>
            <person name="Otwinowski Z."/>
            <person name="Grishin N.V."/>
        </authorList>
    </citation>
    <scope>NUCLEOTIDE SEQUENCE [LARGE SCALE GENOMIC DNA]</scope>
    <source>
        <strain evidence="10">CBS 109288 / IBT 7711</strain>
    </source>
</reference>
<evidence type="ECO:0000259" key="8">
    <source>
        <dbReference type="Pfam" id="PF03067"/>
    </source>
</evidence>
<dbReference type="GO" id="GO:0046872">
    <property type="term" value="F:metal ion binding"/>
    <property type="evidence" value="ECO:0007669"/>
    <property type="project" value="UniProtKB-KW"/>
</dbReference>
<feature type="domain" description="Chitin-binding type-4" evidence="8">
    <location>
        <begin position="74"/>
        <end position="182"/>
    </location>
</feature>
<evidence type="ECO:0000256" key="1">
    <source>
        <dbReference type="ARBA" id="ARBA00001973"/>
    </source>
</evidence>
<keyword evidence="10" id="KW-1185">Reference proteome</keyword>
<feature type="signal peptide" evidence="7">
    <location>
        <begin position="1"/>
        <end position="17"/>
    </location>
</feature>
<dbReference type="PANTHER" id="PTHR36575:SF2">
    <property type="entry name" value="CHITIN-BINDING TYPE-4 DOMAIN-CONTAINING PROTEIN-RELATED"/>
    <property type="match status" value="1"/>
</dbReference>
<evidence type="ECO:0000256" key="3">
    <source>
        <dbReference type="ARBA" id="ARBA00023008"/>
    </source>
</evidence>
<evidence type="ECO:0000256" key="6">
    <source>
        <dbReference type="ARBA" id="ARBA00034311"/>
    </source>
</evidence>
<gene>
    <name evidence="9" type="ORF">S7711_09968</name>
</gene>
<comment type="cofactor">
    <cofactor evidence="1">
        <name>Cu(2+)</name>
        <dbReference type="ChEBI" id="CHEBI:29036"/>
    </cofactor>
</comment>
<dbReference type="PANTHER" id="PTHR36575">
    <property type="entry name" value="BINDING PROTEIN, PUTATIVE (AFU_ORTHOLOGUE AFUA_1G14430)-RELATED"/>
    <property type="match status" value="1"/>
</dbReference>
<protein>
    <recommendedName>
        <fullName evidence="8">Chitin-binding type-4 domain-containing protein</fullName>
    </recommendedName>
</protein>
<evidence type="ECO:0000256" key="7">
    <source>
        <dbReference type="SAM" id="SignalP"/>
    </source>
</evidence>
<evidence type="ECO:0000256" key="5">
    <source>
        <dbReference type="ARBA" id="ARBA00023180"/>
    </source>
</evidence>
<evidence type="ECO:0000313" key="10">
    <source>
        <dbReference type="Proteomes" id="UP000028045"/>
    </source>
</evidence>
<dbReference type="Pfam" id="PF03067">
    <property type="entry name" value="LPMO_10"/>
    <property type="match status" value="1"/>
</dbReference>
<keyword evidence="5" id="KW-0325">Glycoprotein</keyword>
<dbReference type="InterPro" id="IPR052282">
    <property type="entry name" value="Starch-active_LPMO"/>
</dbReference>
<dbReference type="HOGENOM" id="CLU_053021_2_0_1"/>